<dbReference type="InterPro" id="IPR005170">
    <property type="entry name" value="Transptr-assoc_dom"/>
</dbReference>
<accession>A0A9E4K7F2</accession>
<gene>
    <name evidence="2" type="ORF">JAZ04_15250</name>
</gene>
<reference evidence="2" key="1">
    <citation type="journal article" date="2021" name="Proc. Natl. Acad. Sci. U.S.A.">
        <title>Global biogeography of chemosynthetic symbionts reveals both localized and globally distributed symbiont groups. .</title>
        <authorList>
            <person name="Osvatic J.T."/>
            <person name="Wilkins L.G.E."/>
            <person name="Leibrecht L."/>
            <person name="Leray M."/>
            <person name="Zauner S."/>
            <person name="Polzin J."/>
            <person name="Camacho Y."/>
            <person name="Gros O."/>
            <person name="van Gils J.A."/>
            <person name="Eisen J.A."/>
            <person name="Petersen J.M."/>
            <person name="Yuen B."/>
        </authorList>
    </citation>
    <scope>NUCLEOTIDE SEQUENCE</scope>
    <source>
        <strain evidence="2">MAGL173</strain>
    </source>
</reference>
<dbReference type="Gene3D" id="3.30.465.10">
    <property type="match status" value="1"/>
</dbReference>
<dbReference type="Proteomes" id="UP000886687">
    <property type="component" value="Unassembled WGS sequence"/>
</dbReference>
<dbReference type="Pfam" id="PF03471">
    <property type="entry name" value="CorC_HlyC"/>
    <property type="match status" value="1"/>
</dbReference>
<evidence type="ECO:0000259" key="1">
    <source>
        <dbReference type="Pfam" id="PF03471"/>
    </source>
</evidence>
<dbReference type="InterPro" id="IPR016169">
    <property type="entry name" value="FAD-bd_PCMH_sub2"/>
</dbReference>
<proteinExistence type="predicted"/>
<evidence type="ECO:0000313" key="3">
    <source>
        <dbReference type="Proteomes" id="UP000886687"/>
    </source>
</evidence>
<dbReference type="SUPFAM" id="SSF56176">
    <property type="entry name" value="FAD-binding/transporter-associated domain-like"/>
    <property type="match status" value="1"/>
</dbReference>
<dbReference type="InterPro" id="IPR036318">
    <property type="entry name" value="FAD-bd_PCMH-like_sf"/>
</dbReference>
<dbReference type="EMBL" id="JAEPDI010000012">
    <property type="protein sequence ID" value="MCG7940193.1"/>
    <property type="molecule type" value="Genomic_DNA"/>
</dbReference>
<dbReference type="AlphaFoldDB" id="A0A9E4K7F2"/>
<protein>
    <recommendedName>
        <fullName evidence="1">Transporter-associated domain-containing protein</fullName>
    </recommendedName>
</protein>
<evidence type="ECO:0000313" key="2">
    <source>
        <dbReference type="EMBL" id="MCG7940193.1"/>
    </source>
</evidence>
<sequence length="45" mass="5055">MSNTLAGLIVYRFRYIPIEGDAMTGEGHRLTVMETATRSVIEVRV</sequence>
<comment type="caution">
    <text evidence="2">The sequence shown here is derived from an EMBL/GenBank/DDBJ whole genome shotgun (WGS) entry which is preliminary data.</text>
</comment>
<dbReference type="GO" id="GO:0050660">
    <property type="term" value="F:flavin adenine dinucleotide binding"/>
    <property type="evidence" value="ECO:0007669"/>
    <property type="project" value="InterPro"/>
</dbReference>
<name>A0A9E4K7F2_9GAMM</name>
<feature type="domain" description="Transporter-associated" evidence="1">
    <location>
        <begin position="3"/>
        <end position="45"/>
    </location>
</feature>
<organism evidence="2 3">
    <name type="scientific">Candidatus Thiodiazotropha lotti</name>
    <dbReference type="NCBI Taxonomy" id="2792787"/>
    <lineage>
        <taxon>Bacteria</taxon>
        <taxon>Pseudomonadati</taxon>
        <taxon>Pseudomonadota</taxon>
        <taxon>Gammaproteobacteria</taxon>
        <taxon>Chromatiales</taxon>
        <taxon>Sedimenticolaceae</taxon>
        <taxon>Candidatus Thiodiazotropha</taxon>
    </lineage>
</organism>